<proteinExistence type="predicted"/>
<organism evidence="2 3">
    <name type="scientific">Saguinus oedipus</name>
    <name type="common">Cotton-top tamarin</name>
    <name type="synonym">Oedipomidas oedipus</name>
    <dbReference type="NCBI Taxonomy" id="9490"/>
    <lineage>
        <taxon>Eukaryota</taxon>
        <taxon>Metazoa</taxon>
        <taxon>Chordata</taxon>
        <taxon>Craniata</taxon>
        <taxon>Vertebrata</taxon>
        <taxon>Euteleostomi</taxon>
        <taxon>Mammalia</taxon>
        <taxon>Eutheria</taxon>
        <taxon>Euarchontoglires</taxon>
        <taxon>Primates</taxon>
        <taxon>Haplorrhini</taxon>
        <taxon>Platyrrhini</taxon>
        <taxon>Cebidae</taxon>
        <taxon>Callitrichinae</taxon>
        <taxon>Saguinus</taxon>
    </lineage>
</organism>
<gene>
    <name evidence="2" type="ORF">P7K49_000258</name>
</gene>
<feature type="non-terminal residue" evidence="2">
    <location>
        <position position="1"/>
    </location>
</feature>
<feature type="non-terminal residue" evidence="2">
    <location>
        <position position="66"/>
    </location>
</feature>
<name>A0ABQ9WB85_SAGOE</name>
<evidence type="ECO:0000313" key="3">
    <source>
        <dbReference type="Proteomes" id="UP001266305"/>
    </source>
</evidence>
<feature type="compositionally biased region" description="Basic and acidic residues" evidence="1">
    <location>
        <begin position="23"/>
        <end position="40"/>
    </location>
</feature>
<protein>
    <submittedName>
        <fullName evidence="2">Uncharacterized protein</fullName>
    </submittedName>
</protein>
<keyword evidence="3" id="KW-1185">Reference proteome</keyword>
<sequence length="66" mass="6742">VSHPRSGSGSHGPEGAGAGDPALTRERERGVPGAQGKEHPLTSLQQARADRAAPPFFSGSRSTPDP</sequence>
<feature type="region of interest" description="Disordered" evidence="1">
    <location>
        <begin position="1"/>
        <end position="66"/>
    </location>
</feature>
<dbReference type="EMBL" id="JASSZA010000001">
    <property type="protein sequence ID" value="KAK2118872.1"/>
    <property type="molecule type" value="Genomic_DNA"/>
</dbReference>
<accession>A0ABQ9WB85</accession>
<reference evidence="2 3" key="1">
    <citation type="submission" date="2023-05" db="EMBL/GenBank/DDBJ databases">
        <title>B98-5 Cell Line De Novo Hybrid Assembly: An Optical Mapping Approach.</title>
        <authorList>
            <person name="Kananen K."/>
            <person name="Auerbach J.A."/>
            <person name="Kautto E."/>
            <person name="Blachly J.S."/>
        </authorList>
    </citation>
    <scope>NUCLEOTIDE SEQUENCE [LARGE SCALE GENOMIC DNA]</scope>
    <source>
        <strain evidence="2">B95-8</strain>
        <tissue evidence="2">Cell line</tissue>
    </source>
</reference>
<evidence type="ECO:0000256" key="1">
    <source>
        <dbReference type="SAM" id="MobiDB-lite"/>
    </source>
</evidence>
<comment type="caution">
    <text evidence="2">The sequence shown here is derived from an EMBL/GenBank/DDBJ whole genome shotgun (WGS) entry which is preliminary data.</text>
</comment>
<feature type="compositionally biased region" description="Gly residues" evidence="1">
    <location>
        <begin position="9"/>
        <end position="18"/>
    </location>
</feature>
<evidence type="ECO:0000313" key="2">
    <source>
        <dbReference type="EMBL" id="KAK2118872.1"/>
    </source>
</evidence>
<dbReference type="Proteomes" id="UP001266305">
    <property type="component" value="Unassembled WGS sequence"/>
</dbReference>